<dbReference type="OrthoDB" id="1809534at2"/>
<dbReference type="EMBL" id="CP001720">
    <property type="protein sequence ID" value="ACV62589.1"/>
    <property type="molecule type" value="Genomic_DNA"/>
</dbReference>
<keyword evidence="3" id="KW-1185">Reference proteome</keyword>
<accession>C8VX13</accession>
<dbReference type="HOGENOM" id="CLU_206586_0_0_9"/>
<sequence>MENARILDERLKKIVRDISSKTGHNIKLDLIQDLEERLNKMLNQQSEKKLNQLLIAFKKNLDEL</sequence>
<organism evidence="2 3">
    <name type="scientific">Desulfofarcimen acetoxidans (strain ATCC 49208 / DSM 771 / KCTC 5769 / VKM B-1644 / 5575)</name>
    <name type="common">Desulfotomaculum acetoxidans</name>
    <dbReference type="NCBI Taxonomy" id="485916"/>
    <lineage>
        <taxon>Bacteria</taxon>
        <taxon>Bacillati</taxon>
        <taxon>Bacillota</taxon>
        <taxon>Clostridia</taxon>
        <taxon>Eubacteriales</taxon>
        <taxon>Peptococcaceae</taxon>
        <taxon>Desulfofarcimen</taxon>
    </lineage>
</organism>
<protein>
    <submittedName>
        <fullName evidence="2">Uncharacterized protein</fullName>
    </submittedName>
</protein>
<proteinExistence type="predicted"/>
<keyword evidence="1" id="KW-0175">Coiled coil</keyword>
<dbReference type="AlphaFoldDB" id="C8VX13"/>
<evidence type="ECO:0000313" key="2">
    <source>
        <dbReference type="EMBL" id="ACV62589.1"/>
    </source>
</evidence>
<dbReference type="KEGG" id="dae:Dtox_1732"/>
<gene>
    <name evidence="2" type="ordered locus">Dtox_1732</name>
</gene>
<name>C8VX13_DESAS</name>
<dbReference type="RefSeq" id="WP_015757300.1">
    <property type="nucleotide sequence ID" value="NC_013216.1"/>
</dbReference>
<dbReference type="STRING" id="485916.Dtox_1732"/>
<reference evidence="2 3" key="1">
    <citation type="journal article" date="2009" name="Stand. Genomic Sci.">
        <title>Complete genome sequence of Desulfotomaculum acetoxidans type strain (5575).</title>
        <authorList>
            <person name="Spring S."/>
            <person name="Lapidus A."/>
            <person name="Schroder M."/>
            <person name="Gleim D."/>
            <person name="Sims D."/>
            <person name="Meincke L."/>
            <person name="Glavina Del Rio T."/>
            <person name="Tice H."/>
            <person name="Copeland A."/>
            <person name="Cheng J.F."/>
            <person name="Lucas S."/>
            <person name="Chen F."/>
            <person name="Nolan M."/>
            <person name="Bruce D."/>
            <person name="Goodwin L."/>
            <person name="Pitluck S."/>
            <person name="Ivanova N."/>
            <person name="Mavromatis K."/>
            <person name="Mikhailova N."/>
            <person name="Pati A."/>
            <person name="Chen A."/>
            <person name="Palaniappan K."/>
            <person name="Land M."/>
            <person name="Hauser L."/>
            <person name="Chang Y.J."/>
            <person name="Jeffries C.D."/>
            <person name="Chain P."/>
            <person name="Saunders E."/>
            <person name="Brettin T."/>
            <person name="Detter J.C."/>
            <person name="Goker M."/>
            <person name="Bristow J."/>
            <person name="Eisen J.A."/>
            <person name="Markowitz V."/>
            <person name="Hugenholtz P."/>
            <person name="Kyrpides N.C."/>
            <person name="Klenk H.P."/>
            <person name="Han C."/>
        </authorList>
    </citation>
    <scope>NUCLEOTIDE SEQUENCE [LARGE SCALE GENOMIC DNA]</scope>
    <source>
        <strain evidence="3">ATCC 49208 / DSM 771 / VKM B-1644</strain>
    </source>
</reference>
<evidence type="ECO:0000313" key="3">
    <source>
        <dbReference type="Proteomes" id="UP000002217"/>
    </source>
</evidence>
<evidence type="ECO:0000256" key="1">
    <source>
        <dbReference type="SAM" id="Coils"/>
    </source>
</evidence>
<feature type="coiled-coil region" evidence="1">
    <location>
        <begin position="24"/>
        <end position="51"/>
    </location>
</feature>
<dbReference type="Proteomes" id="UP000002217">
    <property type="component" value="Chromosome"/>
</dbReference>